<keyword evidence="3" id="KW-1185">Reference proteome</keyword>
<gene>
    <name evidence="2" type="ORF">JOB18_030236</name>
</gene>
<accession>A0AAV6PVV4</accession>
<feature type="transmembrane region" description="Helical" evidence="1">
    <location>
        <begin position="12"/>
        <end position="34"/>
    </location>
</feature>
<keyword evidence="1" id="KW-1133">Transmembrane helix</keyword>
<evidence type="ECO:0008006" key="4">
    <source>
        <dbReference type="Google" id="ProtNLM"/>
    </source>
</evidence>
<comment type="caution">
    <text evidence="2">The sequence shown here is derived from an EMBL/GenBank/DDBJ whole genome shotgun (WGS) entry which is preliminary data.</text>
</comment>
<evidence type="ECO:0000256" key="1">
    <source>
        <dbReference type="SAM" id="Phobius"/>
    </source>
</evidence>
<protein>
    <recommendedName>
        <fullName evidence="4">Secreted protein</fullName>
    </recommendedName>
</protein>
<evidence type="ECO:0000313" key="3">
    <source>
        <dbReference type="Proteomes" id="UP000693946"/>
    </source>
</evidence>
<proteinExistence type="predicted"/>
<dbReference type="EMBL" id="JAGKHQ010000021">
    <property type="protein sequence ID" value="KAG7475377.1"/>
    <property type="molecule type" value="Genomic_DNA"/>
</dbReference>
<sequence>MEPLWTNTSAPILLVIANFSFPVACCLHGFWAAVRECSEDSGWFLSLGRRRLWDCTTLPEHRAKTAGR</sequence>
<organism evidence="2 3">
    <name type="scientific">Solea senegalensis</name>
    <name type="common">Senegalese sole</name>
    <dbReference type="NCBI Taxonomy" id="28829"/>
    <lineage>
        <taxon>Eukaryota</taxon>
        <taxon>Metazoa</taxon>
        <taxon>Chordata</taxon>
        <taxon>Craniata</taxon>
        <taxon>Vertebrata</taxon>
        <taxon>Euteleostomi</taxon>
        <taxon>Actinopterygii</taxon>
        <taxon>Neopterygii</taxon>
        <taxon>Teleostei</taxon>
        <taxon>Neoteleostei</taxon>
        <taxon>Acanthomorphata</taxon>
        <taxon>Carangaria</taxon>
        <taxon>Pleuronectiformes</taxon>
        <taxon>Pleuronectoidei</taxon>
        <taxon>Soleidae</taxon>
        <taxon>Solea</taxon>
    </lineage>
</organism>
<keyword evidence="1" id="KW-0812">Transmembrane</keyword>
<reference evidence="2 3" key="1">
    <citation type="journal article" date="2021" name="Sci. Rep.">
        <title>Chromosome anchoring in Senegalese sole (Solea senegalensis) reveals sex-associated markers and genome rearrangements in flatfish.</title>
        <authorList>
            <person name="Guerrero-Cozar I."/>
            <person name="Gomez-Garrido J."/>
            <person name="Berbel C."/>
            <person name="Martinez-Blanch J.F."/>
            <person name="Alioto T."/>
            <person name="Claros M.G."/>
            <person name="Gagnaire P.A."/>
            <person name="Manchado M."/>
        </authorList>
    </citation>
    <scope>NUCLEOTIDE SEQUENCE [LARGE SCALE GENOMIC DNA]</scope>
    <source>
        <strain evidence="2">Sse05_10M</strain>
    </source>
</reference>
<keyword evidence="1" id="KW-0472">Membrane</keyword>
<name>A0AAV6PVV4_SOLSE</name>
<dbReference type="Proteomes" id="UP000693946">
    <property type="component" value="Linkage Group LG9"/>
</dbReference>
<evidence type="ECO:0000313" key="2">
    <source>
        <dbReference type="EMBL" id="KAG7475377.1"/>
    </source>
</evidence>
<dbReference type="AlphaFoldDB" id="A0AAV6PVV4"/>